<reference evidence="1" key="1">
    <citation type="submission" date="2023-04" db="EMBL/GenBank/DDBJ databases">
        <title>Draft Genome sequencing of Naganishia species isolated from polar environments using Oxford Nanopore Technology.</title>
        <authorList>
            <person name="Leo P."/>
            <person name="Venkateswaran K."/>
        </authorList>
    </citation>
    <scope>NUCLEOTIDE SEQUENCE</scope>
    <source>
        <strain evidence="1">MNA-CCFEE 5423</strain>
    </source>
</reference>
<evidence type="ECO:0000313" key="2">
    <source>
        <dbReference type="Proteomes" id="UP001227268"/>
    </source>
</evidence>
<accession>A0ACC2W0Q5</accession>
<dbReference type="EMBL" id="JASBWT010000004">
    <property type="protein sequence ID" value="KAJ9105309.1"/>
    <property type="molecule type" value="Genomic_DNA"/>
</dbReference>
<organism evidence="1 2">
    <name type="scientific">Naganishia friedmannii</name>
    <dbReference type="NCBI Taxonomy" id="89922"/>
    <lineage>
        <taxon>Eukaryota</taxon>
        <taxon>Fungi</taxon>
        <taxon>Dikarya</taxon>
        <taxon>Basidiomycota</taxon>
        <taxon>Agaricomycotina</taxon>
        <taxon>Tremellomycetes</taxon>
        <taxon>Filobasidiales</taxon>
        <taxon>Filobasidiaceae</taxon>
        <taxon>Naganishia</taxon>
    </lineage>
</organism>
<dbReference type="Proteomes" id="UP001227268">
    <property type="component" value="Unassembled WGS sequence"/>
</dbReference>
<evidence type="ECO:0000313" key="1">
    <source>
        <dbReference type="EMBL" id="KAJ9105309.1"/>
    </source>
</evidence>
<name>A0ACC2W0Q5_9TREE</name>
<keyword evidence="2" id="KW-1185">Reference proteome</keyword>
<sequence>MSPPALNYAANTYLSLTFPPSSPYIHNPSSLTGISNNTPHSAQYTDADARNFQTVQLQHVSQVGELQDSHIYQVDGVDKSEWERVREQVLGALKGDKGVSAVQELKAKTRAKRDEF</sequence>
<protein>
    <submittedName>
        <fullName evidence="1">Uncharacterized protein</fullName>
    </submittedName>
</protein>
<comment type="caution">
    <text evidence="1">The sequence shown here is derived from an EMBL/GenBank/DDBJ whole genome shotgun (WGS) entry which is preliminary data.</text>
</comment>
<gene>
    <name evidence="1" type="ORF">QFC21_001677</name>
</gene>
<proteinExistence type="predicted"/>